<feature type="domain" description="Endonuclease GajA/Old nuclease/RecF-like AAA" evidence="1">
    <location>
        <begin position="1"/>
        <end position="328"/>
    </location>
</feature>
<name>A0A3L0VYQ4_ECOLX</name>
<proteinExistence type="predicted"/>
<organism evidence="2">
    <name type="scientific">Escherichia coli</name>
    <dbReference type="NCBI Taxonomy" id="562"/>
    <lineage>
        <taxon>Bacteria</taxon>
        <taxon>Pseudomonadati</taxon>
        <taxon>Pseudomonadota</taxon>
        <taxon>Gammaproteobacteria</taxon>
        <taxon>Enterobacterales</taxon>
        <taxon>Enterobacteriaceae</taxon>
        <taxon>Escherichia</taxon>
    </lineage>
</organism>
<comment type="caution">
    <text evidence="2">The sequence shown here is derived from an EMBL/GenBank/DDBJ whole genome shotgun (WGS) entry which is preliminary data.</text>
</comment>
<accession>A0A3L0VYQ4</accession>
<dbReference type="SUPFAM" id="SSF52540">
    <property type="entry name" value="P-loop containing nucleoside triphosphate hydrolases"/>
    <property type="match status" value="1"/>
</dbReference>
<dbReference type="PANTHER" id="PTHR43581">
    <property type="entry name" value="ATP/GTP PHOSPHATASE"/>
    <property type="match status" value="1"/>
</dbReference>
<sequence length="538" mass="61396">MKISKVSIKNFRSIGEASFDCDNFNIFVGQNNAGKTNFFEAIEWFFNGTPKSTSMKDLHPKGDTSKAISVKIEFSGAQHGAENMRNEANKTKMLDVLNGSDTLVVERSSEEPSKRKLTINGEELAKNPAGFDKAFNDFLPKFEYIHTKQYFDEVAKYSAKTPVGIMLSSVLEEILQDNPQYRAFRDKFDELFDDEGSAVKLEFDRLGGNVQTHLEKQFAECTKVSFEVSSPEFNDLLKNFQTRVDDGVETYASEKGDGMQRALMLAIIQAYADYRKGREDAGKSFLFFIDEAELHLHPTAQRKLKDVLINLSAELDQVFINTHSSVFVADDHPHQKIYKVEKENSITNFRYVDQLDKPYVVFELLGGSPSDLLLPRNFLIVEGPSEVELLTRIIKRFYSEKPIIQIISAEGDTHQAKRSINAIRKSFKPLENSIFEEKMVVLCDAPTNKAKGGFDEFMREFKTFNERGQIKVLAYGSLEECYPNYLDWKRTEQEVASMTGKQKTQLSKRVGDEITKEQFETDMKPVFETLVCAWELSF</sequence>
<dbReference type="AlphaFoldDB" id="A0A3L0VYQ4"/>
<dbReference type="InterPro" id="IPR027417">
    <property type="entry name" value="P-loop_NTPase"/>
</dbReference>
<gene>
    <name evidence="2" type="ORF">D9F05_10795</name>
</gene>
<dbReference type="Pfam" id="PF13175">
    <property type="entry name" value="AAA_15"/>
    <property type="match status" value="1"/>
</dbReference>
<evidence type="ECO:0000259" key="1">
    <source>
        <dbReference type="Pfam" id="PF13175"/>
    </source>
</evidence>
<evidence type="ECO:0000313" key="2">
    <source>
        <dbReference type="EMBL" id="MHO04858.1"/>
    </source>
</evidence>
<dbReference type="Gene3D" id="3.40.50.300">
    <property type="entry name" value="P-loop containing nucleotide triphosphate hydrolases"/>
    <property type="match status" value="1"/>
</dbReference>
<dbReference type="InterPro" id="IPR051396">
    <property type="entry name" value="Bact_Antivir_Def_Nuclease"/>
</dbReference>
<protein>
    <submittedName>
        <fullName evidence="2">DUF2813 domain-containing protein</fullName>
    </submittedName>
</protein>
<reference evidence="2" key="1">
    <citation type="submission" date="2018-10" db="EMBL/GenBank/DDBJ databases">
        <authorList>
            <consortium name="NARMS: The National Antimicrobial Resistance Monitoring System"/>
        </authorList>
    </citation>
    <scope>NUCLEOTIDE SEQUENCE [LARGE SCALE GENOMIC DNA]</scope>
    <source>
        <strain evidence="2">CVM N17EC0388</strain>
    </source>
</reference>
<dbReference type="InterPro" id="IPR041685">
    <property type="entry name" value="AAA_GajA/Old/RecF-like"/>
</dbReference>
<dbReference type="EMBL" id="RNRV01000016">
    <property type="protein sequence ID" value="MHO04858.1"/>
    <property type="molecule type" value="Genomic_DNA"/>
</dbReference>
<dbReference type="PANTHER" id="PTHR43581:SF4">
    <property type="entry name" value="ATP_GTP PHOSPHATASE"/>
    <property type="match status" value="1"/>
</dbReference>